<dbReference type="WBParaSite" id="Csp11.Scaffold629.g14151.t1">
    <property type="protein sequence ID" value="Csp11.Scaffold629.g14151.t1"/>
    <property type="gene ID" value="Csp11.Scaffold629.g14151"/>
</dbReference>
<dbReference type="CDD" id="cd14752">
    <property type="entry name" value="GH31_N"/>
    <property type="match status" value="1"/>
</dbReference>
<name>A0A1I7U2D3_9PELO</name>
<evidence type="ECO:0000313" key="12">
    <source>
        <dbReference type="Proteomes" id="UP000095282"/>
    </source>
</evidence>
<dbReference type="InterPro" id="IPR030458">
    <property type="entry name" value="Glyco_hydro_31_AS"/>
</dbReference>
<dbReference type="Gene3D" id="2.60.40.1760">
    <property type="entry name" value="glycosyl hydrolase (family 31)"/>
    <property type="match status" value="1"/>
</dbReference>
<dbReference type="Gene3D" id="2.60.40.1180">
    <property type="entry name" value="Golgi alpha-mannosidase II"/>
    <property type="match status" value="2"/>
</dbReference>
<comment type="similarity">
    <text evidence="2 9">Belongs to the glycosyl hydrolase 31 family.</text>
</comment>
<evidence type="ECO:0000256" key="7">
    <source>
        <dbReference type="ARBA" id="ARBA00023295"/>
    </source>
</evidence>
<evidence type="ECO:0000256" key="4">
    <source>
        <dbReference type="ARBA" id="ARBA00023136"/>
    </source>
</evidence>
<dbReference type="GO" id="GO:0004558">
    <property type="term" value="F:alpha-1,4-glucosidase activity"/>
    <property type="evidence" value="ECO:0007669"/>
    <property type="project" value="TreeGrafter"/>
</dbReference>
<dbReference type="PROSITE" id="PS00129">
    <property type="entry name" value="GLYCOSYL_HYDROL_F31_1"/>
    <property type="match status" value="1"/>
</dbReference>
<dbReference type="FunFam" id="2.60.40.1180:FF:000023">
    <property type="entry name" value="neutral alpha-glucosidase AB isoform X2"/>
    <property type="match status" value="1"/>
</dbReference>
<keyword evidence="10" id="KW-0732">Signal</keyword>
<evidence type="ECO:0000256" key="6">
    <source>
        <dbReference type="ARBA" id="ARBA00023180"/>
    </source>
</evidence>
<evidence type="ECO:0000256" key="9">
    <source>
        <dbReference type="RuleBase" id="RU361185"/>
    </source>
</evidence>
<comment type="caution">
    <text evidence="8">Lacks conserved residue(s) required for the propagation of feature annotation.</text>
</comment>
<dbReference type="PROSITE" id="PS51448">
    <property type="entry name" value="P_TREFOIL_2"/>
    <property type="match status" value="1"/>
</dbReference>
<evidence type="ECO:0000256" key="1">
    <source>
        <dbReference type="ARBA" id="ARBA00004370"/>
    </source>
</evidence>
<dbReference type="CDD" id="cd06602">
    <property type="entry name" value="GH31_MGAM_SI_GAA"/>
    <property type="match status" value="1"/>
</dbReference>
<evidence type="ECO:0000256" key="5">
    <source>
        <dbReference type="ARBA" id="ARBA00023157"/>
    </source>
</evidence>
<dbReference type="Gene3D" id="4.10.110.10">
    <property type="entry name" value="Spasmolytic Protein, domain 1"/>
    <property type="match status" value="1"/>
</dbReference>
<keyword evidence="3 9" id="KW-0378">Hydrolase</keyword>
<protein>
    <submittedName>
        <fullName evidence="13">P-type domain-containing protein</fullName>
    </submittedName>
</protein>
<dbReference type="PANTHER" id="PTHR22762:SF133">
    <property type="entry name" value="P-TYPE DOMAIN-CONTAINING PROTEIN"/>
    <property type="match status" value="1"/>
</dbReference>
<dbReference type="InterPro" id="IPR013780">
    <property type="entry name" value="Glyco_hydro_b"/>
</dbReference>
<feature type="signal peptide" evidence="10">
    <location>
        <begin position="1"/>
        <end position="17"/>
    </location>
</feature>
<dbReference type="STRING" id="1561998.A0A1I7U2D3"/>
<dbReference type="Gene3D" id="3.20.20.80">
    <property type="entry name" value="Glycosidases"/>
    <property type="match status" value="1"/>
</dbReference>
<dbReference type="eggNOG" id="KOG1065">
    <property type="taxonomic scope" value="Eukaryota"/>
</dbReference>
<sequence>MNYLFLLSFLLFGTCKAGPRINCFPEPNANQSLCESRGCIWNPVTSEDGAPWCYFKDGVGYNLDSQNGSVYNLRKNNGPKNPWGADFQNIQIRTSSIGSVLNVKIGLEGRYEPPVDFPRATLPSSETLFFTTASSEDLFWFSVIRNTTNRKIFDTSLGGLIFSDQFLQLSTYLPSENMYGWGENAHQTLKHNFSRYLTWGMLARDQPPNSLNLDTMNLYGVHPFYMCLEPDGNAHGVLIFNSNAQEVTTAPGPSLIYRTIGGNLDVYFFPGPTPALVTQQYLAFIGKPFLPAYWALGYQLSRYGYSGLDEMKQRIGAVRDAGIPLDIAVADIDYMNRYKDFSTNDKWTGFEDYVSQMHGWNMKLIPIFDPAVEADYLPFQDAQAVQAKFIEWEDFSQVQRDIQNLYPMANQTKIMLGVVWPDRHVAFPDFLDSTGRTQAWWKYELELYHSKLSFDGIWIDMNEPANFGTNEQHPWYFDDDDHPNDAPLFCPTNGTNRWELPLFQTHAVYYYGGNENNAYLSSKTLCLAGVQNNGTFRFYDVKNLYGLTEAIHTQAALMEVTGKRGAVVSRSTFPSAGRYAGHWLGDNTARWEDLRTSVIGAQEFNLFGIPFVGSDVCGFLGTSNEELCLRWQQMGAFHSFFRNHNTLGEPAQDPAVWPAVATATRIANLFRYQYLPYLFSLHFLASRDGLTVVRPVFFEFPMDTATFDLGYQFMWGSSILVAPVVYQGAVTTNLYLPNDVWYSLFDYKYGSQIDSGYITVPSPTTSRIPVFVRGGSVIPRQTPTTTTTMSRLNPFELLIAPCQLGKAVGVLYWDDGERIVNSFDSHDYHQLDFSFVSTSSGASLTITRTRKGSITLPTLDIIEIFNYPSPPNFRSFLLNGQSVNINVQSSTYSGITKTLYISTKSLINLTSADVITLEWNNVSK</sequence>
<organism evidence="12 13">
    <name type="scientific">Caenorhabditis tropicalis</name>
    <dbReference type="NCBI Taxonomy" id="1561998"/>
    <lineage>
        <taxon>Eukaryota</taxon>
        <taxon>Metazoa</taxon>
        <taxon>Ecdysozoa</taxon>
        <taxon>Nematoda</taxon>
        <taxon>Chromadorea</taxon>
        <taxon>Rhabditida</taxon>
        <taxon>Rhabditina</taxon>
        <taxon>Rhabditomorpha</taxon>
        <taxon>Rhabditoidea</taxon>
        <taxon>Rhabditidae</taxon>
        <taxon>Peloderinae</taxon>
        <taxon>Caenorhabditis</taxon>
    </lineage>
</organism>
<evidence type="ECO:0000256" key="10">
    <source>
        <dbReference type="SAM" id="SignalP"/>
    </source>
</evidence>
<evidence type="ECO:0000256" key="8">
    <source>
        <dbReference type="PROSITE-ProRule" id="PRU00779"/>
    </source>
</evidence>
<dbReference type="SUPFAM" id="SSF51011">
    <property type="entry name" value="Glycosyl hydrolase domain"/>
    <property type="match status" value="1"/>
</dbReference>
<proteinExistence type="inferred from homology"/>
<evidence type="ECO:0000259" key="11">
    <source>
        <dbReference type="PROSITE" id="PS51448"/>
    </source>
</evidence>
<feature type="domain" description="P-type" evidence="11">
    <location>
        <begin position="13"/>
        <end position="57"/>
    </location>
</feature>
<feature type="chain" id="PRO_5009308326" evidence="10">
    <location>
        <begin position="18"/>
        <end position="924"/>
    </location>
</feature>
<keyword evidence="5" id="KW-1015">Disulfide bond</keyword>
<dbReference type="InterPro" id="IPR017853">
    <property type="entry name" value="GH"/>
</dbReference>
<dbReference type="Pfam" id="PF21365">
    <property type="entry name" value="Glyco_hydro_31_3rd"/>
    <property type="match status" value="1"/>
</dbReference>
<keyword evidence="12" id="KW-1185">Reference proteome</keyword>
<dbReference type="Proteomes" id="UP000095282">
    <property type="component" value="Unplaced"/>
</dbReference>
<dbReference type="SUPFAM" id="SSF51445">
    <property type="entry name" value="(Trans)glycosidases"/>
    <property type="match status" value="1"/>
</dbReference>
<dbReference type="GO" id="GO:0016020">
    <property type="term" value="C:membrane"/>
    <property type="evidence" value="ECO:0007669"/>
    <property type="project" value="UniProtKB-SubCell"/>
</dbReference>
<dbReference type="Pfam" id="PF00088">
    <property type="entry name" value="Trefoil"/>
    <property type="match status" value="1"/>
</dbReference>
<keyword evidence="4" id="KW-0472">Membrane</keyword>
<evidence type="ECO:0000313" key="13">
    <source>
        <dbReference type="WBParaSite" id="Csp11.Scaffold629.g14151.t1"/>
    </source>
</evidence>
<dbReference type="AlphaFoldDB" id="A0A1I7U2D3"/>
<keyword evidence="7 9" id="KW-0326">Glycosidase</keyword>
<comment type="subcellular location">
    <subcellularLocation>
        <location evidence="1">Membrane</location>
    </subcellularLocation>
</comment>
<dbReference type="CDD" id="cd00111">
    <property type="entry name" value="Trefoil"/>
    <property type="match status" value="1"/>
</dbReference>
<dbReference type="SUPFAM" id="SSF74650">
    <property type="entry name" value="Galactose mutarotase-like"/>
    <property type="match status" value="1"/>
</dbReference>
<accession>A0A1I7U2D3</accession>
<keyword evidence="6" id="KW-0325">Glycoprotein</keyword>
<evidence type="ECO:0000256" key="3">
    <source>
        <dbReference type="ARBA" id="ARBA00022801"/>
    </source>
</evidence>
<dbReference type="InterPro" id="IPR048395">
    <property type="entry name" value="Glyco_hydro_31_C"/>
</dbReference>
<dbReference type="InterPro" id="IPR044913">
    <property type="entry name" value="P_trefoil_dom_sf"/>
</dbReference>
<dbReference type="InterPro" id="IPR000519">
    <property type="entry name" value="P_trefoil_dom"/>
</dbReference>
<dbReference type="GO" id="GO:0005975">
    <property type="term" value="P:carbohydrate metabolic process"/>
    <property type="evidence" value="ECO:0007669"/>
    <property type="project" value="InterPro"/>
</dbReference>
<dbReference type="Pfam" id="PF01055">
    <property type="entry name" value="Glyco_hydro_31_2nd"/>
    <property type="match status" value="1"/>
</dbReference>
<evidence type="ECO:0000256" key="2">
    <source>
        <dbReference type="ARBA" id="ARBA00007806"/>
    </source>
</evidence>
<dbReference type="PANTHER" id="PTHR22762">
    <property type="entry name" value="ALPHA-GLUCOSIDASE"/>
    <property type="match status" value="1"/>
</dbReference>
<dbReference type="SMART" id="SM00018">
    <property type="entry name" value="PD"/>
    <property type="match status" value="1"/>
</dbReference>
<dbReference type="InterPro" id="IPR011013">
    <property type="entry name" value="Gal_mutarotase_sf_dom"/>
</dbReference>
<dbReference type="InterPro" id="IPR000322">
    <property type="entry name" value="Glyco_hydro_31_TIM"/>
</dbReference>
<reference evidence="13" key="1">
    <citation type="submission" date="2016-11" db="UniProtKB">
        <authorList>
            <consortium name="WormBaseParasite"/>
        </authorList>
    </citation>
    <scope>IDENTIFICATION</scope>
</reference>
<dbReference type="GO" id="GO:0030246">
    <property type="term" value="F:carbohydrate binding"/>
    <property type="evidence" value="ECO:0007669"/>
    <property type="project" value="InterPro"/>
</dbReference>